<organism evidence="2 3">
    <name type="scientific">Parasphingorhabdus marina DSM 22363</name>
    <dbReference type="NCBI Taxonomy" id="1123272"/>
    <lineage>
        <taxon>Bacteria</taxon>
        <taxon>Pseudomonadati</taxon>
        <taxon>Pseudomonadota</taxon>
        <taxon>Alphaproteobacteria</taxon>
        <taxon>Sphingomonadales</taxon>
        <taxon>Sphingomonadaceae</taxon>
        <taxon>Parasphingorhabdus</taxon>
    </lineage>
</organism>
<feature type="transmembrane region" description="Helical" evidence="1">
    <location>
        <begin position="89"/>
        <end position="107"/>
    </location>
</feature>
<dbReference type="OrthoDB" id="9815686at2"/>
<feature type="transmembrane region" description="Helical" evidence="1">
    <location>
        <begin position="12"/>
        <end position="34"/>
    </location>
</feature>
<evidence type="ECO:0000256" key="1">
    <source>
        <dbReference type="SAM" id="Phobius"/>
    </source>
</evidence>
<sequence>MTTQQPSRTGGYTLQTAILLGGAIILMTFALMALSSMTGGFVADENTIAEQEGLNVPIIIHLATVLPAVPLGAWVLWRKKGDALHKILGRIWGMLMIITAISSFWIGEPGTGIAGSGLSFIHIFSVLVLVSVPMGVWALRVGDYAGHQRAMQGMYIGLIVAGLFSFIPGRILGTAVFG</sequence>
<dbReference type="Pfam" id="PF10067">
    <property type="entry name" value="DUF2306"/>
    <property type="match status" value="1"/>
</dbReference>
<accession>A0A1N6CPZ8</accession>
<gene>
    <name evidence="2" type="ORF">SAMN02745824_0709</name>
</gene>
<dbReference type="AlphaFoldDB" id="A0A1N6CPZ8"/>
<feature type="transmembrane region" description="Helical" evidence="1">
    <location>
        <begin position="54"/>
        <end position="77"/>
    </location>
</feature>
<dbReference type="InterPro" id="IPR018750">
    <property type="entry name" value="DUF2306_membrane"/>
</dbReference>
<dbReference type="EMBL" id="FSQW01000001">
    <property type="protein sequence ID" value="SIN60638.1"/>
    <property type="molecule type" value="Genomic_DNA"/>
</dbReference>
<feature type="transmembrane region" description="Helical" evidence="1">
    <location>
        <begin position="154"/>
        <end position="177"/>
    </location>
</feature>
<dbReference type="Proteomes" id="UP000185192">
    <property type="component" value="Unassembled WGS sequence"/>
</dbReference>
<dbReference type="STRING" id="1123272.SAMN02745824_0709"/>
<keyword evidence="3" id="KW-1185">Reference proteome</keyword>
<keyword evidence="1" id="KW-0812">Transmembrane</keyword>
<protein>
    <submittedName>
        <fullName evidence="2">Uncharacterized membrane protein</fullName>
    </submittedName>
</protein>
<proteinExistence type="predicted"/>
<reference evidence="3" key="1">
    <citation type="submission" date="2016-11" db="EMBL/GenBank/DDBJ databases">
        <authorList>
            <person name="Varghese N."/>
            <person name="Submissions S."/>
        </authorList>
    </citation>
    <scope>NUCLEOTIDE SEQUENCE [LARGE SCALE GENOMIC DNA]</scope>
    <source>
        <strain evidence="3">DSM 22363</strain>
    </source>
</reference>
<feature type="transmembrane region" description="Helical" evidence="1">
    <location>
        <begin position="119"/>
        <end position="142"/>
    </location>
</feature>
<evidence type="ECO:0000313" key="2">
    <source>
        <dbReference type="EMBL" id="SIN60638.1"/>
    </source>
</evidence>
<dbReference type="RefSeq" id="WP_074203747.1">
    <property type="nucleotide sequence ID" value="NZ_FSQW01000001.1"/>
</dbReference>
<evidence type="ECO:0000313" key="3">
    <source>
        <dbReference type="Proteomes" id="UP000185192"/>
    </source>
</evidence>
<keyword evidence="1" id="KW-0472">Membrane</keyword>
<name>A0A1N6CPZ8_9SPHN</name>
<keyword evidence="1" id="KW-1133">Transmembrane helix</keyword>